<dbReference type="PANTHER" id="PTHR13293">
    <property type="entry name" value="AKIRIN-RELATED"/>
    <property type="match status" value="1"/>
</dbReference>
<comment type="similarity">
    <text evidence="2">Belongs to the akirin family.</text>
</comment>
<dbReference type="GO" id="GO:0000785">
    <property type="term" value="C:chromatin"/>
    <property type="evidence" value="ECO:0007669"/>
    <property type="project" value="TreeGrafter"/>
</dbReference>
<sequence length="221" mass="25044">MTCGVAVKRPYDFEAYLSPDAGVEAKRTKQSHCSPFRPQFGTLAASLPHSQALSLVRDKERSDCDASPFASVSEKYRLSETQLESYLRAEVSYLKRRKLIPRRTESSSVASSVHAQGGSMLSSYRPMPASPSSCHSGSDSDGELSANKISSEAFLYDKPQFSLKQVKMICERLLKEQEVRLRYEYETILNQKLEEKHEQYVQFAKEQIERTNNSTDFSYLS</sequence>
<dbReference type="WBParaSite" id="ACRNAN_scaffold1916.g27141.t1">
    <property type="protein sequence ID" value="ACRNAN_scaffold1916.g27141.t1"/>
    <property type="gene ID" value="ACRNAN_scaffold1916.g27141"/>
</dbReference>
<organism evidence="5 6">
    <name type="scientific">Acrobeloides nanus</name>
    <dbReference type="NCBI Taxonomy" id="290746"/>
    <lineage>
        <taxon>Eukaryota</taxon>
        <taxon>Metazoa</taxon>
        <taxon>Ecdysozoa</taxon>
        <taxon>Nematoda</taxon>
        <taxon>Chromadorea</taxon>
        <taxon>Rhabditida</taxon>
        <taxon>Tylenchina</taxon>
        <taxon>Cephalobomorpha</taxon>
        <taxon>Cephaloboidea</taxon>
        <taxon>Cephalobidae</taxon>
        <taxon>Acrobeloides</taxon>
    </lineage>
</organism>
<keyword evidence="5" id="KW-1185">Reference proteome</keyword>
<dbReference type="GO" id="GO:0045944">
    <property type="term" value="P:positive regulation of transcription by RNA polymerase II"/>
    <property type="evidence" value="ECO:0007669"/>
    <property type="project" value="TreeGrafter"/>
</dbReference>
<proteinExistence type="inferred from homology"/>
<evidence type="ECO:0000313" key="6">
    <source>
        <dbReference type="WBParaSite" id="ACRNAN_scaffold1916.g27141.t1"/>
    </source>
</evidence>
<dbReference type="Proteomes" id="UP000887540">
    <property type="component" value="Unplaced"/>
</dbReference>
<protein>
    <submittedName>
        <fullName evidence="6">Akirin</fullName>
    </submittedName>
</protein>
<evidence type="ECO:0000256" key="4">
    <source>
        <dbReference type="SAM" id="MobiDB-lite"/>
    </source>
</evidence>
<evidence type="ECO:0000313" key="5">
    <source>
        <dbReference type="Proteomes" id="UP000887540"/>
    </source>
</evidence>
<dbReference type="GO" id="GO:0045089">
    <property type="term" value="P:positive regulation of innate immune response"/>
    <property type="evidence" value="ECO:0007669"/>
    <property type="project" value="TreeGrafter"/>
</dbReference>
<evidence type="ECO:0000256" key="1">
    <source>
        <dbReference type="ARBA" id="ARBA00004123"/>
    </source>
</evidence>
<evidence type="ECO:0000256" key="2">
    <source>
        <dbReference type="ARBA" id="ARBA00005625"/>
    </source>
</evidence>
<comment type="subcellular location">
    <subcellularLocation>
        <location evidence="1">Nucleus</location>
    </subcellularLocation>
</comment>
<dbReference type="GO" id="GO:0003712">
    <property type="term" value="F:transcription coregulator activity"/>
    <property type="evidence" value="ECO:0007669"/>
    <property type="project" value="TreeGrafter"/>
</dbReference>
<reference evidence="6" key="1">
    <citation type="submission" date="2022-11" db="UniProtKB">
        <authorList>
            <consortium name="WormBaseParasite"/>
        </authorList>
    </citation>
    <scope>IDENTIFICATION</scope>
</reference>
<dbReference type="AlphaFoldDB" id="A0A914D7K0"/>
<feature type="region of interest" description="Disordered" evidence="4">
    <location>
        <begin position="105"/>
        <end position="144"/>
    </location>
</feature>
<dbReference type="GO" id="GO:0005634">
    <property type="term" value="C:nucleus"/>
    <property type="evidence" value="ECO:0007669"/>
    <property type="project" value="UniProtKB-SubCell"/>
</dbReference>
<accession>A0A914D7K0</accession>
<evidence type="ECO:0000256" key="3">
    <source>
        <dbReference type="ARBA" id="ARBA00023242"/>
    </source>
</evidence>
<keyword evidence="3" id="KW-0539">Nucleus</keyword>
<feature type="compositionally biased region" description="Polar residues" evidence="4">
    <location>
        <begin position="106"/>
        <end position="122"/>
    </location>
</feature>
<name>A0A914D7K0_9BILA</name>
<dbReference type="PANTHER" id="PTHR13293:SF6">
    <property type="entry name" value="AKIRIN-RELATED"/>
    <property type="match status" value="1"/>
</dbReference>
<dbReference type="InterPro" id="IPR024132">
    <property type="entry name" value="Akirin"/>
</dbReference>
<feature type="compositionally biased region" description="Low complexity" evidence="4">
    <location>
        <begin position="130"/>
        <end position="139"/>
    </location>
</feature>